<dbReference type="Proteomes" id="UP001139333">
    <property type="component" value="Unassembled WGS sequence"/>
</dbReference>
<dbReference type="AlphaFoldDB" id="A0A9X1ZUR7"/>
<dbReference type="SUPFAM" id="SSF53850">
    <property type="entry name" value="Periplasmic binding protein-like II"/>
    <property type="match status" value="1"/>
</dbReference>
<reference evidence="1" key="1">
    <citation type="submission" date="2022-01" db="EMBL/GenBank/DDBJ databases">
        <title>Whole genome-based taxonomy of the Shewanellaceae.</title>
        <authorList>
            <person name="Martin-Rodriguez A.J."/>
        </authorList>
    </citation>
    <scope>NUCLEOTIDE SEQUENCE</scope>
    <source>
        <strain evidence="1">DSM 16422</strain>
    </source>
</reference>
<evidence type="ECO:0000313" key="1">
    <source>
        <dbReference type="EMBL" id="MCL1142656.1"/>
    </source>
</evidence>
<keyword evidence="2" id="KW-1185">Reference proteome</keyword>
<comment type="caution">
    <text evidence="1">The sequence shown here is derived from an EMBL/GenBank/DDBJ whole genome shotgun (WGS) entry which is preliminary data.</text>
</comment>
<protein>
    <submittedName>
        <fullName evidence="1">Transporter substrate-binding domain-containing protein</fullName>
    </submittedName>
</protein>
<accession>A0A9X1ZUR7</accession>
<name>A0A9X1ZUR7_9GAMM</name>
<dbReference type="Gene3D" id="3.40.190.10">
    <property type="entry name" value="Periplasmic binding protein-like II"/>
    <property type="match status" value="2"/>
</dbReference>
<sequence length="231" mass="26151">MCMFFSPMVFADKLTIYTYSEVPFATQVNNTKQGLVIEFLEALLTHAKIDYQVQLLPLKRGMALAESKKNTCVLPIERNQQRESQFKWFAPVMISRYGLFSDKSINTPLITLSDVKSNSIGSFLGSGIGEYLSNAGYKVQLTTNDALNLRKLQRKRIDFWAADIVTAKALMAEQKIDFGEPELIFFTSIRAMACNSELDTEVENRLQNALIHLYKTGYMSDLNKKYGLTIG</sequence>
<dbReference type="EMBL" id="JAKIKP010000004">
    <property type="protein sequence ID" value="MCL1142656.1"/>
    <property type="molecule type" value="Genomic_DNA"/>
</dbReference>
<dbReference type="PANTHER" id="PTHR38834:SF3">
    <property type="entry name" value="SOLUTE-BINDING PROTEIN FAMILY 3_N-TERMINAL DOMAIN-CONTAINING PROTEIN"/>
    <property type="match status" value="1"/>
</dbReference>
<proteinExistence type="predicted"/>
<gene>
    <name evidence="1" type="ORF">L2672_08140</name>
</gene>
<dbReference type="PANTHER" id="PTHR38834">
    <property type="entry name" value="PERIPLASMIC SUBSTRATE BINDING PROTEIN FAMILY 3"/>
    <property type="match status" value="1"/>
</dbReference>
<dbReference type="RefSeq" id="WP_248995330.1">
    <property type="nucleotide sequence ID" value="NZ_JAKIKP010000004.1"/>
</dbReference>
<evidence type="ECO:0000313" key="2">
    <source>
        <dbReference type="Proteomes" id="UP001139333"/>
    </source>
</evidence>
<organism evidence="1 2">
    <name type="scientific">Shewanella gaetbuli</name>
    <dbReference type="NCBI Taxonomy" id="220752"/>
    <lineage>
        <taxon>Bacteria</taxon>
        <taxon>Pseudomonadati</taxon>
        <taxon>Pseudomonadota</taxon>
        <taxon>Gammaproteobacteria</taxon>
        <taxon>Alteromonadales</taxon>
        <taxon>Shewanellaceae</taxon>
        <taxon>Shewanella</taxon>
    </lineage>
</organism>